<keyword evidence="5" id="KW-0472">Membrane</keyword>
<name>A0A7C4D7F9_STAMA</name>
<organism evidence="6">
    <name type="scientific">Staphylothermus marinus</name>
    <dbReference type="NCBI Taxonomy" id="2280"/>
    <lineage>
        <taxon>Archaea</taxon>
        <taxon>Thermoproteota</taxon>
        <taxon>Thermoprotei</taxon>
        <taxon>Desulfurococcales</taxon>
        <taxon>Desulfurococcaceae</taxon>
        <taxon>Staphylothermus</taxon>
    </lineage>
</organism>
<dbReference type="InterPro" id="IPR002758">
    <property type="entry name" value="Cation_antiport_E"/>
</dbReference>
<protein>
    <submittedName>
        <fullName evidence="6">Cation:proton antiporter</fullName>
    </submittedName>
</protein>
<evidence type="ECO:0000313" key="6">
    <source>
        <dbReference type="EMBL" id="HGM58734.1"/>
    </source>
</evidence>
<dbReference type="PANTHER" id="PTHR34584">
    <property type="entry name" value="NA(+)/H(+) ANTIPORTER SUBUNIT E1"/>
    <property type="match status" value="1"/>
</dbReference>
<dbReference type="GO" id="GO:0008324">
    <property type="term" value="F:monoatomic cation transmembrane transporter activity"/>
    <property type="evidence" value="ECO:0007669"/>
    <property type="project" value="InterPro"/>
</dbReference>
<dbReference type="PANTHER" id="PTHR34584:SF1">
    <property type="entry name" value="NA(+)_H(+) ANTIPORTER SUBUNIT E1"/>
    <property type="match status" value="1"/>
</dbReference>
<dbReference type="EMBL" id="DTBJ01000029">
    <property type="protein sequence ID" value="HGM58734.1"/>
    <property type="molecule type" value="Genomic_DNA"/>
</dbReference>
<dbReference type="GO" id="GO:0005886">
    <property type="term" value="C:plasma membrane"/>
    <property type="evidence" value="ECO:0007669"/>
    <property type="project" value="UniProtKB-SubCell"/>
</dbReference>
<sequence length="161" mass="18464">MKFSVSVFLLVFVIYILFSGSISLYDLITGLMVSIISSILTGKYLVKNEAKTLNPRRWLMAIIFFLKYMTIIEAKAHWDVVKILFKGNYKPGIVRIPIGVRTNYAKLLVSSSITNTPGTVVVDISDKYLYVNWINVVTEEPEEARKHISLEFEKYAEKIFD</sequence>
<dbReference type="AlphaFoldDB" id="A0A7C4D7F9"/>
<accession>A0A7C4D7F9</accession>
<keyword evidence="3" id="KW-0812">Transmembrane</keyword>
<comment type="caution">
    <text evidence="6">The sequence shown here is derived from an EMBL/GenBank/DDBJ whole genome shotgun (WGS) entry which is preliminary data.</text>
</comment>
<evidence type="ECO:0000256" key="4">
    <source>
        <dbReference type="ARBA" id="ARBA00022989"/>
    </source>
</evidence>
<keyword evidence="4" id="KW-1133">Transmembrane helix</keyword>
<gene>
    <name evidence="6" type="ORF">ENU14_04010</name>
</gene>
<reference evidence="6" key="1">
    <citation type="journal article" date="2020" name="mSystems">
        <title>Genome- and Community-Level Interaction Insights into Carbon Utilization and Element Cycling Functions of Hydrothermarchaeota in Hydrothermal Sediment.</title>
        <authorList>
            <person name="Zhou Z."/>
            <person name="Liu Y."/>
            <person name="Xu W."/>
            <person name="Pan J."/>
            <person name="Luo Z.H."/>
            <person name="Li M."/>
        </authorList>
    </citation>
    <scope>NUCLEOTIDE SEQUENCE [LARGE SCALE GENOMIC DNA]</scope>
    <source>
        <strain evidence="6">SpSt-642</strain>
    </source>
</reference>
<evidence type="ECO:0000256" key="5">
    <source>
        <dbReference type="ARBA" id="ARBA00023136"/>
    </source>
</evidence>
<evidence type="ECO:0000256" key="1">
    <source>
        <dbReference type="ARBA" id="ARBA00004651"/>
    </source>
</evidence>
<evidence type="ECO:0000256" key="3">
    <source>
        <dbReference type="ARBA" id="ARBA00022692"/>
    </source>
</evidence>
<keyword evidence="2" id="KW-1003">Cell membrane</keyword>
<evidence type="ECO:0000256" key="2">
    <source>
        <dbReference type="ARBA" id="ARBA00022475"/>
    </source>
</evidence>
<proteinExistence type="predicted"/>
<comment type="subcellular location">
    <subcellularLocation>
        <location evidence="1">Cell membrane</location>
        <topology evidence="1">Multi-pass membrane protein</topology>
    </subcellularLocation>
</comment>
<dbReference type="Pfam" id="PF01899">
    <property type="entry name" value="MNHE"/>
    <property type="match status" value="1"/>
</dbReference>
<dbReference type="PIRSF" id="PIRSF019239">
    <property type="entry name" value="MrpE"/>
    <property type="match status" value="1"/>
</dbReference>